<dbReference type="EMBL" id="JADCNM010000001">
    <property type="protein sequence ID" value="KAG0503802.1"/>
    <property type="molecule type" value="Genomic_DNA"/>
</dbReference>
<organism evidence="1 2">
    <name type="scientific">Vanilla planifolia</name>
    <name type="common">Vanilla</name>
    <dbReference type="NCBI Taxonomy" id="51239"/>
    <lineage>
        <taxon>Eukaryota</taxon>
        <taxon>Viridiplantae</taxon>
        <taxon>Streptophyta</taxon>
        <taxon>Embryophyta</taxon>
        <taxon>Tracheophyta</taxon>
        <taxon>Spermatophyta</taxon>
        <taxon>Magnoliopsida</taxon>
        <taxon>Liliopsida</taxon>
        <taxon>Asparagales</taxon>
        <taxon>Orchidaceae</taxon>
        <taxon>Vanilloideae</taxon>
        <taxon>Vanilleae</taxon>
        <taxon>Vanilla</taxon>
    </lineage>
</organism>
<dbReference type="Proteomes" id="UP000639772">
    <property type="component" value="Chromosome 1"/>
</dbReference>
<accession>A0A835SGG2</accession>
<reference evidence="1 2" key="1">
    <citation type="journal article" date="2020" name="Nat. Food">
        <title>A phased Vanilla planifolia genome enables genetic improvement of flavour and production.</title>
        <authorList>
            <person name="Hasing T."/>
            <person name="Tang H."/>
            <person name="Brym M."/>
            <person name="Khazi F."/>
            <person name="Huang T."/>
            <person name="Chambers A.H."/>
        </authorList>
    </citation>
    <scope>NUCLEOTIDE SEQUENCE [LARGE SCALE GENOMIC DNA]</scope>
    <source>
        <tissue evidence="1">Leaf</tissue>
    </source>
</reference>
<comment type="caution">
    <text evidence="1">The sequence shown here is derived from an EMBL/GenBank/DDBJ whole genome shotgun (WGS) entry which is preliminary data.</text>
</comment>
<proteinExistence type="predicted"/>
<protein>
    <submittedName>
        <fullName evidence="1">Uncharacterized protein</fullName>
    </submittedName>
</protein>
<name>A0A835SGG2_VANPL</name>
<gene>
    <name evidence="1" type="ORF">HPP92_003874</name>
</gene>
<sequence length="73" mass="7953">MATEQTSVFNLRPSLCGPSLFRIFPCAGGIRACNAAAEERVRWAPPPPAHGGQTEPLNVSRGFAWGRMDLNRN</sequence>
<evidence type="ECO:0000313" key="2">
    <source>
        <dbReference type="Proteomes" id="UP000639772"/>
    </source>
</evidence>
<evidence type="ECO:0000313" key="1">
    <source>
        <dbReference type="EMBL" id="KAG0503802.1"/>
    </source>
</evidence>
<dbReference type="AlphaFoldDB" id="A0A835SGG2"/>